<dbReference type="InterPro" id="IPR005368">
    <property type="entry name" value="UPF0175"/>
</dbReference>
<protein>
    <submittedName>
        <fullName evidence="2">Uncharacterized protein</fullName>
    </submittedName>
</protein>
<reference evidence="2 3" key="1">
    <citation type="journal article" date="2018" name="Aquat. Microb. Ecol.">
        <title>Gammaproteobacterial methanotrophs dominate.</title>
        <authorList>
            <person name="Rissanen A.J."/>
            <person name="Saarenheimo J."/>
            <person name="Tiirola M."/>
            <person name="Peura S."/>
            <person name="Aalto S.L."/>
            <person name="Karvinen A."/>
            <person name="Nykanen H."/>
        </authorList>
    </citation>
    <scope>NUCLEOTIDE SEQUENCE [LARGE SCALE GENOMIC DNA]</scope>
    <source>
        <strain evidence="2">AMbin10</strain>
    </source>
</reference>
<accession>A0A2W4RGG9</accession>
<dbReference type="InterPro" id="IPR052264">
    <property type="entry name" value="UPF0175_domain"/>
</dbReference>
<dbReference type="AlphaFoldDB" id="A0A2W4RGG9"/>
<gene>
    <name evidence="2" type="ORF">DM484_05585</name>
</gene>
<sequence>MNTETVSFEIPQTILASLKVGTVELARNIRLLAAIAYFREKKLSLGKAAEFAGMGRLDFMDILSDKGIVLFDYDESMLVGELEGIDQLNSIP</sequence>
<dbReference type="PANTHER" id="PTHR37525:SF1">
    <property type="entry name" value="UPF0175 PROTEIN SSL1255"/>
    <property type="match status" value="1"/>
</dbReference>
<name>A0A2W4RGG9_9GAMM</name>
<organism evidence="2 3">
    <name type="scientific">Candidatus Methylumidiphilus alinenensis</name>
    <dbReference type="NCBI Taxonomy" id="2202197"/>
    <lineage>
        <taxon>Bacteria</taxon>
        <taxon>Pseudomonadati</taxon>
        <taxon>Pseudomonadota</taxon>
        <taxon>Gammaproteobacteria</taxon>
        <taxon>Methylococcales</taxon>
        <taxon>Candidatus Methylumidiphilus</taxon>
    </lineage>
</organism>
<comment type="similarity">
    <text evidence="1">Belongs to the UPF0175 family.</text>
</comment>
<evidence type="ECO:0000256" key="1">
    <source>
        <dbReference type="ARBA" id="ARBA00005651"/>
    </source>
</evidence>
<dbReference type="PANTHER" id="PTHR37525">
    <property type="entry name" value="UPF0175 PROTEIN SSL1255"/>
    <property type="match status" value="1"/>
</dbReference>
<dbReference type="EMBL" id="QJPH01000197">
    <property type="protein sequence ID" value="PZN82932.1"/>
    <property type="molecule type" value="Genomic_DNA"/>
</dbReference>
<proteinExistence type="inferred from homology"/>
<evidence type="ECO:0000313" key="2">
    <source>
        <dbReference type="EMBL" id="PZN82932.1"/>
    </source>
</evidence>
<comment type="caution">
    <text evidence="2">The sequence shown here is derived from an EMBL/GenBank/DDBJ whole genome shotgun (WGS) entry which is preliminary data.</text>
</comment>
<dbReference type="Pfam" id="PF03683">
    <property type="entry name" value="UPF0175"/>
    <property type="match status" value="1"/>
</dbReference>
<dbReference type="Proteomes" id="UP000249396">
    <property type="component" value="Unassembled WGS sequence"/>
</dbReference>
<evidence type="ECO:0000313" key="3">
    <source>
        <dbReference type="Proteomes" id="UP000249396"/>
    </source>
</evidence>